<evidence type="ECO:0000313" key="2">
    <source>
        <dbReference type="EMBL" id="MDN7228899.1"/>
    </source>
</evidence>
<keyword evidence="3" id="KW-1185">Reference proteome</keyword>
<dbReference type="Gene3D" id="3.40.630.30">
    <property type="match status" value="1"/>
</dbReference>
<dbReference type="Proteomes" id="UP001172054">
    <property type="component" value="Unassembled WGS sequence"/>
</dbReference>
<dbReference type="PROSITE" id="PS51186">
    <property type="entry name" value="GNAT"/>
    <property type="match status" value="1"/>
</dbReference>
<gene>
    <name evidence="2" type="ORF">QWY15_16630</name>
</gene>
<protein>
    <submittedName>
        <fullName evidence="2">GNAT family N-acetyltransferase</fullName>
    </submittedName>
</protein>
<comment type="caution">
    <text evidence="2">The sequence shown here is derived from an EMBL/GenBank/DDBJ whole genome shotgun (WGS) entry which is preliminary data.</text>
</comment>
<evidence type="ECO:0000313" key="3">
    <source>
        <dbReference type="Proteomes" id="UP001172054"/>
    </source>
</evidence>
<dbReference type="EMBL" id="JAUJWW010000008">
    <property type="protein sequence ID" value="MDN7228899.1"/>
    <property type="molecule type" value="Genomic_DNA"/>
</dbReference>
<dbReference type="InterPro" id="IPR050276">
    <property type="entry name" value="MshD_Acetyltransferase"/>
</dbReference>
<organism evidence="2 3">
    <name type="scientific">Planococcus liqunii</name>
    <dbReference type="NCBI Taxonomy" id="3058394"/>
    <lineage>
        <taxon>Bacteria</taxon>
        <taxon>Bacillati</taxon>
        <taxon>Bacillota</taxon>
        <taxon>Bacilli</taxon>
        <taxon>Bacillales</taxon>
        <taxon>Caryophanaceae</taxon>
        <taxon>Planococcus</taxon>
    </lineage>
</organism>
<dbReference type="SUPFAM" id="SSF55729">
    <property type="entry name" value="Acyl-CoA N-acyltransferases (Nat)"/>
    <property type="match status" value="1"/>
</dbReference>
<name>A0ABT8MVZ4_9BACL</name>
<reference evidence="2 3" key="1">
    <citation type="submission" date="2023-06" db="EMBL/GenBank/DDBJ databases">
        <title>Novel species in genus Planococcus.</title>
        <authorList>
            <person name="Ning S."/>
        </authorList>
    </citation>
    <scope>NUCLEOTIDE SEQUENCE [LARGE SCALE GENOMIC DNA]</scope>
    <source>
        <strain evidence="2 3">N064</strain>
    </source>
</reference>
<sequence>MEIELIPVTRDNWEDCLNLKVSTEQSRFVPAAAVSLAKPYIKPDGDQVEYLPFAIYDGETMVGFIMHAFEKQTVDMYWINGFFIDEQQQGKGYGKAALSEMIRWIAAHSPQAREVRLTVYPENQRARRLYLNFGFKLTGDFHGEEEVLAFPLS</sequence>
<dbReference type="PANTHER" id="PTHR43617">
    <property type="entry name" value="L-AMINO ACID N-ACETYLTRANSFERASE"/>
    <property type="match status" value="1"/>
</dbReference>
<feature type="domain" description="N-acetyltransferase" evidence="1">
    <location>
        <begin position="3"/>
        <end position="153"/>
    </location>
</feature>
<dbReference type="RefSeq" id="WP_301727052.1">
    <property type="nucleotide sequence ID" value="NZ_JAUJWW010000008.1"/>
</dbReference>
<dbReference type="CDD" id="cd04301">
    <property type="entry name" value="NAT_SF"/>
    <property type="match status" value="1"/>
</dbReference>
<dbReference type="Pfam" id="PF00583">
    <property type="entry name" value="Acetyltransf_1"/>
    <property type="match status" value="1"/>
</dbReference>
<evidence type="ECO:0000259" key="1">
    <source>
        <dbReference type="PROSITE" id="PS51186"/>
    </source>
</evidence>
<dbReference type="InterPro" id="IPR000182">
    <property type="entry name" value="GNAT_dom"/>
</dbReference>
<dbReference type="InterPro" id="IPR016181">
    <property type="entry name" value="Acyl_CoA_acyltransferase"/>
</dbReference>
<accession>A0ABT8MVZ4</accession>
<proteinExistence type="predicted"/>